<keyword evidence="1" id="KW-0812">Transmembrane</keyword>
<reference evidence="2" key="2">
    <citation type="submission" date="2021-04" db="EMBL/GenBank/DDBJ databases">
        <authorList>
            <person name="Gilroy R."/>
        </authorList>
    </citation>
    <scope>NUCLEOTIDE SEQUENCE</scope>
    <source>
        <strain evidence="2">B5-657</strain>
    </source>
</reference>
<proteinExistence type="predicted"/>
<feature type="transmembrane region" description="Helical" evidence="1">
    <location>
        <begin position="73"/>
        <end position="93"/>
    </location>
</feature>
<feature type="transmembrane region" description="Helical" evidence="1">
    <location>
        <begin position="12"/>
        <end position="32"/>
    </location>
</feature>
<dbReference type="EMBL" id="JAHLFQ010000206">
    <property type="protein sequence ID" value="MBU3804846.1"/>
    <property type="molecule type" value="Genomic_DNA"/>
</dbReference>
<comment type="caution">
    <text evidence="2">The sequence shown here is derived from an EMBL/GenBank/DDBJ whole genome shotgun (WGS) entry which is preliminary data.</text>
</comment>
<keyword evidence="1" id="KW-0472">Membrane</keyword>
<reference evidence="2" key="1">
    <citation type="journal article" date="2021" name="PeerJ">
        <title>Extensive microbial diversity within the chicken gut microbiome revealed by metagenomics and culture.</title>
        <authorList>
            <person name="Gilroy R."/>
            <person name="Ravi A."/>
            <person name="Getino M."/>
            <person name="Pursley I."/>
            <person name="Horton D.L."/>
            <person name="Alikhan N.F."/>
            <person name="Baker D."/>
            <person name="Gharbi K."/>
            <person name="Hall N."/>
            <person name="Watson M."/>
            <person name="Adriaenssens E.M."/>
            <person name="Foster-Nyarko E."/>
            <person name="Jarju S."/>
            <person name="Secka A."/>
            <person name="Antonio M."/>
            <person name="Oren A."/>
            <person name="Chaudhuri R.R."/>
            <person name="La Ragione R."/>
            <person name="Hildebrand F."/>
            <person name="Pallen M.J."/>
        </authorList>
    </citation>
    <scope>NUCLEOTIDE SEQUENCE</scope>
    <source>
        <strain evidence="2">B5-657</strain>
    </source>
</reference>
<evidence type="ECO:0000256" key="1">
    <source>
        <dbReference type="SAM" id="Phobius"/>
    </source>
</evidence>
<name>A0A9E2KDS4_9FIRM</name>
<keyword evidence="1" id="KW-1133">Transmembrane helix</keyword>
<protein>
    <submittedName>
        <fullName evidence="2">Uncharacterized protein</fullName>
    </submittedName>
</protein>
<accession>A0A9E2KDS4</accession>
<sequence>MNKLLKCIERILQVATVIMGILSVVEGIRTYLYKKELKAKADDYLNDELEMEGNIRGPVAVFSPTLKEKEEKVLKLLAITGIGCLGIIILNLINRDINR</sequence>
<gene>
    <name evidence="2" type="ORF">H9872_08850</name>
</gene>
<dbReference type="AlphaFoldDB" id="A0A9E2KDS4"/>
<organism evidence="2 3">
    <name type="scientific">Candidatus Cellulosilyticum pullistercoris</name>
    <dbReference type="NCBI Taxonomy" id="2838521"/>
    <lineage>
        <taxon>Bacteria</taxon>
        <taxon>Bacillati</taxon>
        <taxon>Bacillota</taxon>
        <taxon>Clostridia</taxon>
        <taxon>Lachnospirales</taxon>
        <taxon>Cellulosilyticaceae</taxon>
        <taxon>Cellulosilyticum</taxon>
    </lineage>
</organism>
<dbReference type="Proteomes" id="UP000824229">
    <property type="component" value="Unassembled WGS sequence"/>
</dbReference>
<evidence type="ECO:0000313" key="3">
    <source>
        <dbReference type="Proteomes" id="UP000824229"/>
    </source>
</evidence>
<evidence type="ECO:0000313" key="2">
    <source>
        <dbReference type="EMBL" id="MBU3804846.1"/>
    </source>
</evidence>